<dbReference type="GO" id="GO:0005524">
    <property type="term" value="F:ATP binding"/>
    <property type="evidence" value="ECO:0007669"/>
    <property type="project" value="UniProtKB-KW"/>
</dbReference>
<evidence type="ECO:0000256" key="3">
    <source>
        <dbReference type="ARBA" id="ARBA00022741"/>
    </source>
</evidence>
<evidence type="ECO:0000256" key="8">
    <source>
        <dbReference type="SAM" id="Phobius"/>
    </source>
</evidence>
<feature type="transmembrane region" description="Helical" evidence="8">
    <location>
        <begin position="247"/>
        <end position="274"/>
    </location>
</feature>
<evidence type="ECO:0000313" key="11">
    <source>
        <dbReference type="EMBL" id="MEZ3182531.1"/>
    </source>
</evidence>
<dbReference type="Pfam" id="PF00664">
    <property type="entry name" value="ABC_membrane"/>
    <property type="match status" value="1"/>
</dbReference>
<dbReference type="InterPro" id="IPR011527">
    <property type="entry name" value="ABC1_TM_dom"/>
</dbReference>
<keyword evidence="6 8" id="KW-0472">Membrane</keyword>
<evidence type="ECO:0000259" key="10">
    <source>
        <dbReference type="PROSITE" id="PS50929"/>
    </source>
</evidence>
<dbReference type="PROSITE" id="PS50893">
    <property type="entry name" value="ABC_TRANSPORTER_2"/>
    <property type="match status" value="1"/>
</dbReference>
<sequence>MRPDRWLVGATVAWGLASVALSVLVPRLLGDATDIILVGMRGDGVDFSAVGRVLAEALAATAGASVFTLAQERLTASIAERLARRLREQATTKLFGLPLRYFDRQSRGEVLSRVTNDIDNVTQTVQQALTEIITSVLSVLGVLVMMLWISPLLALVALLSVPFSAYITRLIAKRSQPQFVRQWAATGRLNGHIEEMFTGHAVVKAFGRQPEAMRTFVEHNDELFTAGFRAQVVSGLIRPAMTFVGHLGYVLVAVIGGLRVAAGGMTIGGVQAFIQYTQQFNQPITQVASLANLLQSAVASAERVFQLLDEEEERPDPVDSGHPAVGGVAGKVEFEHVSFSYEPDTPLIEDLCLTVEPGQTVAIVGPTGAGKTTLINLLMRFYEPTGGRITVDGRDIAAMPRSTLRADIGMVLQESWLFGGTIAENIGYGMGQVPRERIVEAARATHADHFIRTLPHGYDTALDGEGANVSAGERQLITIARAFLTEPAVLVLDEATSSVDTRTEMLVQRGMASLRRGRTSFVIAHRLSTIRDADAIVVMDKGRIVEQGTHKELLATGGAYARLYAAQFSSVRQ</sequence>
<keyword evidence="2 8" id="KW-0812">Transmembrane</keyword>
<dbReference type="InterPro" id="IPR036640">
    <property type="entry name" value="ABC1_TM_sf"/>
</dbReference>
<proteinExistence type="predicted"/>
<dbReference type="PANTHER" id="PTHR43394:SF1">
    <property type="entry name" value="ATP-BINDING CASSETTE SUB-FAMILY B MEMBER 10, MITOCHONDRIAL"/>
    <property type="match status" value="1"/>
</dbReference>
<dbReference type="Gene3D" id="1.20.1560.10">
    <property type="entry name" value="ABC transporter type 1, transmembrane domain"/>
    <property type="match status" value="1"/>
</dbReference>
<keyword evidence="4 11" id="KW-0067">ATP-binding</keyword>
<feature type="domain" description="ABC transmembrane type-1" evidence="10">
    <location>
        <begin position="10"/>
        <end position="296"/>
    </location>
</feature>
<reference evidence="11 12" key="1">
    <citation type="journal article" date="2021" name="Res Sq">
        <title>Streptomyces Pimoensis sp. nov., Isolated From the Taklimakan Desert in Xinjiang, China.</title>
        <authorList>
            <person name="Zhang P."/>
            <person name="Luo X."/>
            <person name="Luo X."/>
            <person name="Liu Z."/>
            <person name="Xia Z."/>
            <person name="Wan C."/>
            <person name="zhang L."/>
        </authorList>
    </citation>
    <scope>NUCLEOTIDE SEQUENCE [LARGE SCALE GENOMIC DNA]</scope>
    <source>
        <strain evidence="11 12">TRM75549</strain>
    </source>
</reference>
<feature type="coiled-coil region" evidence="7">
    <location>
        <begin position="69"/>
        <end position="131"/>
    </location>
</feature>
<dbReference type="SUPFAM" id="SSF90123">
    <property type="entry name" value="ABC transporter transmembrane region"/>
    <property type="match status" value="1"/>
</dbReference>
<accession>A0ABV4JA44</accession>
<evidence type="ECO:0000256" key="2">
    <source>
        <dbReference type="ARBA" id="ARBA00022692"/>
    </source>
</evidence>
<evidence type="ECO:0000256" key="7">
    <source>
        <dbReference type="SAM" id="Coils"/>
    </source>
</evidence>
<dbReference type="EMBL" id="JAHWZY010000045">
    <property type="protein sequence ID" value="MEZ3182531.1"/>
    <property type="molecule type" value="Genomic_DNA"/>
</dbReference>
<evidence type="ECO:0000256" key="6">
    <source>
        <dbReference type="ARBA" id="ARBA00023136"/>
    </source>
</evidence>
<dbReference type="InterPro" id="IPR039421">
    <property type="entry name" value="Type_1_exporter"/>
</dbReference>
<keyword evidence="5 8" id="KW-1133">Transmembrane helix</keyword>
<dbReference type="CDD" id="cd03254">
    <property type="entry name" value="ABCC_Glucan_exporter_like"/>
    <property type="match status" value="1"/>
</dbReference>
<dbReference type="InterPro" id="IPR003439">
    <property type="entry name" value="ABC_transporter-like_ATP-bd"/>
</dbReference>
<dbReference type="PROSITE" id="PS50929">
    <property type="entry name" value="ABC_TM1F"/>
    <property type="match status" value="1"/>
</dbReference>
<dbReference type="CDD" id="cd18547">
    <property type="entry name" value="ABC_6TM_Tm288_like"/>
    <property type="match status" value="1"/>
</dbReference>
<evidence type="ECO:0000256" key="5">
    <source>
        <dbReference type="ARBA" id="ARBA00022989"/>
    </source>
</evidence>
<dbReference type="PROSITE" id="PS00211">
    <property type="entry name" value="ABC_TRANSPORTER_1"/>
    <property type="match status" value="1"/>
</dbReference>
<keyword evidence="3" id="KW-0547">Nucleotide-binding</keyword>
<keyword evidence="12" id="KW-1185">Reference proteome</keyword>
<feature type="transmembrane region" description="Helical" evidence="8">
    <location>
        <begin position="136"/>
        <end position="167"/>
    </location>
</feature>
<organism evidence="11 12">
    <name type="scientific">Streptomyces pimonensis</name>
    <dbReference type="NCBI Taxonomy" id="2860288"/>
    <lineage>
        <taxon>Bacteria</taxon>
        <taxon>Bacillati</taxon>
        <taxon>Actinomycetota</taxon>
        <taxon>Actinomycetes</taxon>
        <taxon>Kitasatosporales</taxon>
        <taxon>Streptomycetaceae</taxon>
        <taxon>Streptomyces</taxon>
    </lineage>
</organism>
<dbReference type="Gene3D" id="3.40.50.300">
    <property type="entry name" value="P-loop containing nucleotide triphosphate hydrolases"/>
    <property type="match status" value="1"/>
</dbReference>
<comment type="subcellular location">
    <subcellularLocation>
        <location evidence="1">Cell membrane</location>
        <topology evidence="1">Multi-pass membrane protein</topology>
    </subcellularLocation>
</comment>
<evidence type="ECO:0000256" key="1">
    <source>
        <dbReference type="ARBA" id="ARBA00004651"/>
    </source>
</evidence>
<evidence type="ECO:0000256" key="4">
    <source>
        <dbReference type="ARBA" id="ARBA00022840"/>
    </source>
</evidence>
<evidence type="ECO:0000259" key="9">
    <source>
        <dbReference type="PROSITE" id="PS50893"/>
    </source>
</evidence>
<keyword evidence="7" id="KW-0175">Coiled coil</keyword>
<dbReference type="SUPFAM" id="SSF52540">
    <property type="entry name" value="P-loop containing nucleoside triphosphate hydrolases"/>
    <property type="match status" value="1"/>
</dbReference>
<dbReference type="InterPro" id="IPR027417">
    <property type="entry name" value="P-loop_NTPase"/>
</dbReference>
<gene>
    <name evidence="11" type="ORF">KYY02_28895</name>
</gene>
<comment type="caution">
    <text evidence="11">The sequence shown here is derived from an EMBL/GenBank/DDBJ whole genome shotgun (WGS) entry which is preliminary data.</text>
</comment>
<protein>
    <submittedName>
        <fullName evidence="11">ABC transporter ATP-binding protein/permease</fullName>
    </submittedName>
</protein>
<dbReference type="SMART" id="SM00382">
    <property type="entry name" value="AAA"/>
    <property type="match status" value="1"/>
</dbReference>
<dbReference type="Pfam" id="PF00005">
    <property type="entry name" value="ABC_tran"/>
    <property type="match status" value="1"/>
</dbReference>
<dbReference type="InterPro" id="IPR003593">
    <property type="entry name" value="AAA+_ATPase"/>
</dbReference>
<dbReference type="Proteomes" id="UP001567537">
    <property type="component" value="Unassembled WGS sequence"/>
</dbReference>
<dbReference type="InterPro" id="IPR017871">
    <property type="entry name" value="ABC_transporter-like_CS"/>
</dbReference>
<evidence type="ECO:0000313" key="12">
    <source>
        <dbReference type="Proteomes" id="UP001567537"/>
    </source>
</evidence>
<feature type="domain" description="ABC transporter" evidence="9">
    <location>
        <begin position="332"/>
        <end position="566"/>
    </location>
</feature>
<dbReference type="PANTHER" id="PTHR43394">
    <property type="entry name" value="ATP-DEPENDENT PERMEASE MDL1, MITOCHONDRIAL"/>
    <property type="match status" value="1"/>
</dbReference>
<name>A0ABV4JA44_9ACTN</name>